<dbReference type="InterPro" id="IPR052927">
    <property type="entry name" value="DCC_oxidoreductase"/>
</dbReference>
<dbReference type="PANTHER" id="PTHR33639">
    <property type="entry name" value="THIOL-DISULFIDE OXIDOREDUCTASE DCC"/>
    <property type="match status" value="1"/>
</dbReference>
<dbReference type="PANTHER" id="PTHR33639:SF1">
    <property type="entry name" value="T23E23.25"/>
    <property type="match status" value="1"/>
</dbReference>
<dbReference type="InterPro" id="IPR007263">
    <property type="entry name" value="DCC1-like"/>
</dbReference>
<dbReference type="AlphaFoldDB" id="A0A7R9VI02"/>
<organism evidence="1">
    <name type="scientific">Chlamydomonas euryale</name>
    <dbReference type="NCBI Taxonomy" id="1486919"/>
    <lineage>
        <taxon>Eukaryota</taxon>
        <taxon>Viridiplantae</taxon>
        <taxon>Chlorophyta</taxon>
        <taxon>core chlorophytes</taxon>
        <taxon>Chlorophyceae</taxon>
        <taxon>CS clade</taxon>
        <taxon>Chlamydomonadales</taxon>
        <taxon>Chlamydomonadaceae</taxon>
        <taxon>Chlamydomonas</taxon>
    </lineage>
</organism>
<evidence type="ECO:0008006" key="2">
    <source>
        <dbReference type="Google" id="ProtNLM"/>
    </source>
</evidence>
<evidence type="ECO:0000313" key="1">
    <source>
        <dbReference type="EMBL" id="CAD8296009.1"/>
    </source>
</evidence>
<name>A0A7R9VI02_9CHLO</name>
<dbReference type="GO" id="GO:0015035">
    <property type="term" value="F:protein-disulfide reductase activity"/>
    <property type="evidence" value="ECO:0007669"/>
    <property type="project" value="InterPro"/>
</dbReference>
<dbReference type="Pfam" id="PF04134">
    <property type="entry name" value="DCC1-like"/>
    <property type="match status" value="1"/>
</dbReference>
<reference evidence="1" key="1">
    <citation type="submission" date="2021-01" db="EMBL/GenBank/DDBJ databases">
        <authorList>
            <person name="Corre E."/>
            <person name="Pelletier E."/>
            <person name="Niang G."/>
            <person name="Scheremetjew M."/>
            <person name="Finn R."/>
            <person name="Kale V."/>
            <person name="Holt S."/>
            <person name="Cochrane G."/>
            <person name="Meng A."/>
            <person name="Brown T."/>
            <person name="Cohen L."/>
        </authorList>
    </citation>
    <scope>NUCLEOTIDE SEQUENCE</scope>
    <source>
        <strain evidence="1">CCMP219</strain>
    </source>
</reference>
<dbReference type="EMBL" id="HBEC01028818">
    <property type="protein sequence ID" value="CAD8296009.1"/>
    <property type="molecule type" value="Transcribed_RNA"/>
</dbReference>
<sequence>MAAPVVAPAAAVLGAVGKLSCEPPARAGRVLLYDGVCNLCNTSLAFIAKRDPNKNVMFCSIQSDAAQPYLHAVGLSRQEALKRMLFIEYRDWSEGSTAALRVARYMRHPWPLLHHLQAVPVPLRDSVYSLVAMNRYHLFGRSSRCQVPPPDLLDRFVDKDELLAGTTRAEVMEEDK</sequence>
<protein>
    <recommendedName>
        <fullName evidence="2">Thiol-disulfide oxidoreductase DCC</fullName>
    </recommendedName>
</protein>
<proteinExistence type="predicted"/>
<gene>
    <name evidence="1" type="ORF">CEUR00632_LOCUS13292</name>
</gene>
<accession>A0A7R9VI02</accession>